<keyword evidence="8" id="KW-1185">Reference proteome</keyword>
<keyword evidence="2" id="KW-1133">Transmembrane helix</keyword>
<sequence>MRGDEKRRRYQALGVAFLVATGMFFAGTIAVYRKAFTPVVAVSLETDRIGNQMRVGADVKARGVVVGEVRDVRAVGDHAVLELALKPDQAELIPTGASARLLPKTLFGERYVALQIPAGGGSQALADGDVIPQDRSSSAIEVEKVLDELMPVLQAVQPEKLSTTLTAVSQALDGRGEQLGDTLVQLDSYLEQLNPSLPKLESVIARIDDVADTYHEAVPDLAQALGDLTTTSRTLAEQRTQLQHMIGSVTTSAESLDRFLALNKDNLINLTSSSRSTLELLAEYSPQYPCMLKQFADSIPTAEASFGKGTENPEIAKFTIEITGSRGKYLPGVDDPKYLDQRGPRCYPWVEPPDTFPQYPPGGPVEDGSTFPEPPRDRDEVFPWAAPASTAPQSVANAPAERELLSTLLAPQLGVAREDVPGWSGLLVGPVYRGAEVEVR</sequence>
<dbReference type="InterPro" id="IPR052336">
    <property type="entry name" value="MlaD_Phospholipid_Transporter"/>
</dbReference>
<dbReference type="Proteomes" id="UP000199398">
    <property type="component" value="Unassembled WGS sequence"/>
</dbReference>
<dbReference type="STRING" id="455193.SAMN05421805_12112"/>
<reference evidence="6 7" key="1">
    <citation type="submission" date="2016-10" db="EMBL/GenBank/DDBJ databases">
        <authorList>
            <person name="de Groot N.N."/>
        </authorList>
    </citation>
    <scope>NUCLEOTIDE SEQUENCE [LARGE SCALE GENOMIC DNA]</scope>
    <source>
        <strain evidence="6 7">CPCC 201259</strain>
    </source>
</reference>
<dbReference type="InterPro" id="IPR003399">
    <property type="entry name" value="Mce/MlaD"/>
</dbReference>
<feature type="region of interest" description="Disordered" evidence="1">
    <location>
        <begin position="351"/>
        <end position="381"/>
    </location>
</feature>
<dbReference type="InterPro" id="IPR024516">
    <property type="entry name" value="Mce_C"/>
</dbReference>
<feature type="domain" description="Mce/MlaD" evidence="3">
    <location>
        <begin position="41"/>
        <end position="115"/>
    </location>
</feature>
<evidence type="ECO:0000256" key="1">
    <source>
        <dbReference type="SAM" id="MobiDB-lite"/>
    </source>
</evidence>
<dbReference type="Proteomes" id="UP000270697">
    <property type="component" value="Unassembled WGS sequence"/>
</dbReference>
<keyword evidence="2" id="KW-0472">Membrane</keyword>
<dbReference type="Pfam" id="PF11887">
    <property type="entry name" value="Mce4_CUP1"/>
    <property type="match status" value="1"/>
</dbReference>
<dbReference type="GO" id="GO:0005576">
    <property type="term" value="C:extracellular region"/>
    <property type="evidence" value="ECO:0007669"/>
    <property type="project" value="TreeGrafter"/>
</dbReference>
<evidence type="ECO:0000313" key="7">
    <source>
        <dbReference type="Proteomes" id="UP000199398"/>
    </source>
</evidence>
<name>A0A1I5J2I2_9PSEU</name>
<dbReference type="EMBL" id="FOUP01000021">
    <property type="protein sequence ID" value="SFO67015.1"/>
    <property type="molecule type" value="Genomic_DNA"/>
</dbReference>
<dbReference type="AlphaFoldDB" id="A0A1I5J2I2"/>
<evidence type="ECO:0000313" key="6">
    <source>
        <dbReference type="EMBL" id="SFO67015.1"/>
    </source>
</evidence>
<organism evidence="6 7">
    <name type="scientific">Saccharopolyspora antimicrobica</name>
    <dbReference type="NCBI Taxonomy" id="455193"/>
    <lineage>
        <taxon>Bacteria</taxon>
        <taxon>Bacillati</taxon>
        <taxon>Actinomycetota</taxon>
        <taxon>Actinomycetes</taxon>
        <taxon>Pseudonocardiales</taxon>
        <taxon>Pseudonocardiaceae</taxon>
        <taxon>Saccharopolyspora</taxon>
    </lineage>
</organism>
<dbReference type="GO" id="GO:0051701">
    <property type="term" value="P:biological process involved in interaction with host"/>
    <property type="evidence" value="ECO:0007669"/>
    <property type="project" value="TreeGrafter"/>
</dbReference>
<keyword evidence="2" id="KW-0812">Transmembrane</keyword>
<evidence type="ECO:0000259" key="3">
    <source>
        <dbReference type="Pfam" id="PF02470"/>
    </source>
</evidence>
<evidence type="ECO:0000256" key="2">
    <source>
        <dbReference type="SAM" id="Phobius"/>
    </source>
</evidence>
<gene>
    <name evidence="5" type="ORF">ATL45_0215</name>
    <name evidence="6" type="ORF">SAMN05421805_12112</name>
</gene>
<dbReference type="Pfam" id="PF02470">
    <property type="entry name" value="MlaD"/>
    <property type="match status" value="1"/>
</dbReference>
<reference evidence="5 8" key="2">
    <citation type="submission" date="2018-10" db="EMBL/GenBank/DDBJ databases">
        <title>Sequencing the genomes of 1000 actinobacteria strains.</title>
        <authorList>
            <person name="Klenk H.-P."/>
        </authorList>
    </citation>
    <scope>NUCLEOTIDE SEQUENCE [LARGE SCALE GENOMIC DNA]</scope>
    <source>
        <strain evidence="5 8">DSM 45119</strain>
    </source>
</reference>
<feature type="transmembrane region" description="Helical" evidence="2">
    <location>
        <begin position="12"/>
        <end position="32"/>
    </location>
</feature>
<evidence type="ECO:0000259" key="4">
    <source>
        <dbReference type="Pfam" id="PF11887"/>
    </source>
</evidence>
<feature type="compositionally biased region" description="Pro residues" evidence="1">
    <location>
        <begin position="351"/>
        <end position="363"/>
    </location>
</feature>
<dbReference type="RefSeq" id="WP_093158537.1">
    <property type="nucleotide sequence ID" value="NZ_FOUP01000021.1"/>
</dbReference>
<evidence type="ECO:0000313" key="5">
    <source>
        <dbReference type="EMBL" id="RKT81976.1"/>
    </source>
</evidence>
<dbReference type="OrthoDB" id="3460188at2"/>
<dbReference type="PANTHER" id="PTHR33371">
    <property type="entry name" value="INTERMEMBRANE PHOSPHOLIPID TRANSPORT SYSTEM BINDING PROTEIN MLAD-RELATED"/>
    <property type="match status" value="1"/>
</dbReference>
<dbReference type="InterPro" id="IPR005693">
    <property type="entry name" value="Mce"/>
</dbReference>
<dbReference type="PANTHER" id="PTHR33371:SF19">
    <property type="entry name" value="MCE-FAMILY PROTEIN MCE4A"/>
    <property type="match status" value="1"/>
</dbReference>
<feature type="domain" description="Mammalian cell entry C-terminal" evidence="4">
    <location>
        <begin position="123"/>
        <end position="344"/>
    </location>
</feature>
<proteinExistence type="predicted"/>
<dbReference type="EMBL" id="RBXX01000002">
    <property type="protein sequence ID" value="RKT81976.1"/>
    <property type="molecule type" value="Genomic_DNA"/>
</dbReference>
<accession>A0A1I5J2I2</accession>
<dbReference type="NCBIfam" id="TIGR00996">
    <property type="entry name" value="Mtu_fam_mce"/>
    <property type="match status" value="1"/>
</dbReference>
<evidence type="ECO:0000313" key="8">
    <source>
        <dbReference type="Proteomes" id="UP000270697"/>
    </source>
</evidence>
<protein>
    <submittedName>
        <fullName evidence="6">Virulence factor Mce family protein</fullName>
    </submittedName>
    <submittedName>
        <fullName evidence="5">Virulence factor Mce-like protein</fullName>
    </submittedName>
</protein>